<evidence type="ECO:0000313" key="3">
    <source>
        <dbReference type="Proteomes" id="UP001283361"/>
    </source>
</evidence>
<proteinExistence type="predicted"/>
<gene>
    <name evidence="2" type="ORF">RRG08_006954</name>
</gene>
<keyword evidence="3" id="KW-1185">Reference proteome</keyword>
<organism evidence="2 3">
    <name type="scientific">Elysia crispata</name>
    <name type="common">lettuce slug</name>
    <dbReference type="NCBI Taxonomy" id="231223"/>
    <lineage>
        <taxon>Eukaryota</taxon>
        <taxon>Metazoa</taxon>
        <taxon>Spiralia</taxon>
        <taxon>Lophotrochozoa</taxon>
        <taxon>Mollusca</taxon>
        <taxon>Gastropoda</taxon>
        <taxon>Heterobranchia</taxon>
        <taxon>Euthyneura</taxon>
        <taxon>Panpulmonata</taxon>
        <taxon>Sacoglossa</taxon>
        <taxon>Placobranchoidea</taxon>
        <taxon>Plakobranchidae</taxon>
        <taxon>Elysia</taxon>
    </lineage>
</organism>
<feature type="transmembrane region" description="Helical" evidence="1">
    <location>
        <begin position="20"/>
        <end position="43"/>
    </location>
</feature>
<keyword evidence="1" id="KW-0472">Membrane</keyword>
<keyword evidence="1" id="KW-1133">Transmembrane helix</keyword>
<comment type="caution">
    <text evidence="2">The sequence shown here is derived from an EMBL/GenBank/DDBJ whole genome shotgun (WGS) entry which is preliminary data.</text>
</comment>
<dbReference type="Proteomes" id="UP001283361">
    <property type="component" value="Unassembled WGS sequence"/>
</dbReference>
<evidence type="ECO:0000256" key="1">
    <source>
        <dbReference type="SAM" id="Phobius"/>
    </source>
</evidence>
<sequence>MTHVLQNFCRKKWDFFVKLLLLYFVGLCLNLSLRIVILSRWFLSKPLPWQCKTESREQSNVPLEQFRRQTEGDDPACRDINHYC</sequence>
<keyword evidence="1" id="KW-0812">Transmembrane</keyword>
<reference evidence="2" key="1">
    <citation type="journal article" date="2023" name="G3 (Bethesda)">
        <title>A reference genome for the long-term kleptoplast-retaining sea slug Elysia crispata morphotype clarki.</title>
        <authorList>
            <person name="Eastman K.E."/>
            <person name="Pendleton A.L."/>
            <person name="Shaikh M.A."/>
            <person name="Suttiyut T."/>
            <person name="Ogas R."/>
            <person name="Tomko P."/>
            <person name="Gavelis G."/>
            <person name="Widhalm J.R."/>
            <person name="Wisecaver J.H."/>
        </authorList>
    </citation>
    <scope>NUCLEOTIDE SEQUENCE</scope>
    <source>
        <strain evidence="2">ECLA1</strain>
    </source>
</reference>
<name>A0AAE0XR75_9GAST</name>
<dbReference type="AlphaFoldDB" id="A0AAE0XR75"/>
<protein>
    <submittedName>
        <fullName evidence="2">Uncharacterized protein</fullName>
    </submittedName>
</protein>
<dbReference type="EMBL" id="JAWDGP010007777">
    <property type="protein sequence ID" value="KAK3705048.1"/>
    <property type="molecule type" value="Genomic_DNA"/>
</dbReference>
<accession>A0AAE0XR75</accession>
<evidence type="ECO:0000313" key="2">
    <source>
        <dbReference type="EMBL" id="KAK3705048.1"/>
    </source>
</evidence>